<dbReference type="Gene3D" id="3.40.50.80">
    <property type="entry name" value="Nucleotide-binding domain of ferredoxin-NADP reductase (FNR) module"/>
    <property type="match status" value="1"/>
</dbReference>
<accession>L1MBH0</accession>
<keyword evidence="3" id="KW-1185">Reference proteome</keyword>
<dbReference type="RefSeq" id="WP_006061708.1">
    <property type="nucleotide sequence ID" value="NZ_KB290820.1"/>
</dbReference>
<dbReference type="InterPro" id="IPR013113">
    <property type="entry name" value="SIP_FAD-bd"/>
</dbReference>
<reference evidence="2 3" key="1">
    <citation type="submission" date="2012-05" db="EMBL/GenBank/DDBJ databases">
        <authorList>
            <person name="Weinstock G."/>
            <person name="Sodergren E."/>
            <person name="Lobos E.A."/>
            <person name="Fulton L."/>
            <person name="Fulton R."/>
            <person name="Courtney L."/>
            <person name="Fronick C."/>
            <person name="O'Laughlin M."/>
            <person name="Godfrey J."/>
            <person name="Wilson R.M."/>
            <person name="Miner T."/>
            <person name="Farmer C."/>
            <person name="Delehaunty K."/>
            <person name="Cordes M."/>
            <person name="Minx P."/>
            <person name="Tomlinson C."/>
            <person name="Chen J."/>
            <person name="Wollam A."/>
            <person name="Pepin K.H."/>
            <person name="Bhonagiri V."/>
            <person name="Zhang X."/>
            <person name="Suruliraj S."/>
            <person name="Warren W."/>
            <person name="Mitreva M."/>
            <person name="Mardis E.R."/>
            <person name="Wilson R.K."/>
        </authorList>
    </citation>
    <scope>NUCLEOTIDE SEQUENCE [LARGE SCALE GENOMIC DNA]</scope>
    <source>
        <strain evidence="2 3">F0235</strain>
    </source>
</reference>
<evidence type="ECO:0000313" key="3">
    <source>
        <dbReference type="Proteomes" id="UP000010445"/>
    </source>
</evidence>
<name>L1MBH0_9CORY</name>
<dbReference type="GO" id="GO:0016491">
    <property type="term" value="F:oxidoreductase activity"/>
    <property type="evidence" value="ECO:0007669"/>
    <property type="project" value="InterPro"/>
</dbReference>
<evidence type="ECO:0000313" key="2">
    <source>
        <dbReference type="EMBL" id="EKX88613.1"/>
    </source>
</evidence>
<dbReference type="OrthoDB" id="3291337at2"/>
<gene>
    <name evidence="2" type="ORF">HMPREF9997_02287</name>
</gene>
<dbReference type="InterPro" id="IPR039374">
    <property type="entry name" value="SIP_fam"/>
</dbReference>
<dbReference type="EMBL" id="AMEM01000037">
    <property type="protein sequence ID" value="EKX88613.1"/>
    <property type="molecule type" value="Genomic_DNA"/>
</dbReference>
<evidence type="ECO:0000259" key="1">
    <source>
        <dbReference type="PROSITE" id="PS51384"/>
    </source>
</evidence>
<dbReference type="PATRIC" id="fig|1035195.3.peg.2047"/>
<dbReference type="PANTHER" id="PTHR30157">
    <property type="entry name" value="FERRIC REDUCTASE, NADPH-DEPENDENT"/>
    <property type="match status" value="1"/>
</dbReference>
<feature type="domain" description="FAD-binding FR-type" evidence="1">
    <location>
        <begin position="32"/>
        <end position="165"/>
    </location>
</feature>
<dbReference type="InterPro" id="IPR039261">
    <property type="entry name" value="FNR_nucleotide-bd"/>
</dbReference>
<protein>
    <submittedName>
        <fullName evidence="2">Siderophore-interacting FAD-binding domain protein</fullName>
    </submittedName>
</protein>
<comment type="caution">
    <text evidence="2">The sequence shown here is derived from an EMBL/GenBank/DDBJ whole genome shotgun (WGS) entry which is preliminary data.</text>
</comment>
<proteinExistence type="predicted"/>
<dbReference type="InterPro" id="IPR007037">
    <property type="entry name" value="SIP_rossman_dom"/>
</dbReference>
<dbReference type="STRING" id="1035195.HMPREF9997_02287"/>
<dbReference type="PANTHER" id="PTHR30157:SF0">
    <property type="entry name" value="NADPH-DEPENDENT FERRIC-CHELATE REDUCTASE"/>
    <property type="match status" value="1"/>
</dbReference>
<dbReference type="SUPFAM" id="SSF63380">
    <property type="entry name" value="Riboflavin synthase domain-like"/>
    <property type="match status" value="1"/>
</dbReference>
<dbReference type="InterPro" id="IPR017927">
    <property type="entry name" value="FAD-bd_FR_type"/>
</dbReference>
<dbReference type="Pfam" id="PF08021">
    <property type="entry name" value="FAD_binding_9"/>
    <property type="match status" value="1"/>
</dbReference>
<dbReference type="InterPro" id="IPR017938">
    <property type="entry name" value="Riboflavin_synthase-like_b-brl"/>
</dbReference>
<dbReference type="CDD" id="cd06193">
    <property type="entry name" value="siderophore_interacting"/>
    <property type="match status" value="1"/>
</dbReference>
<dbReference type="Pfam" id="PF04954">
    <property type="entry name" value="SIP"/>
    <property type="match status" value="1"/>
</dbReference>
<organism evidence="2 3">
    <name type="scientific">Corynebacterium durum F0235</name>
    <dbReference type="NCBI Taxonomy" id="1035195"/>
    <lineage>
        <taxon>Bacteria</taxon>
        <taxon>Bacillati</taxon>
        <taxon>Actinomycetota</taxon>
        <taxon>Actinomycetes</taxon>
        <taxon>Mycobacteriales</taxon>
        <taxon>Corynebacteriaceae</taxon>
        <taxon>Corynebacterium</taxon>
    </lineage>
</organism>
<dbReference type="eggNOG" id="COG2375">
    <property type="taxonomic scope" value="Bacteria"/>
</dbReference>
<dbReference type="PROSITE" id="PS51384">
    <property type="entry name" value="FAD_FR"/>
    <property type="match status" value="1"/>
</dbReference>
<dbReference type="Proteomes" id="UP000010445">
    <property type="component" value="Unassembled WGS sequence"/>
</dbReference>
<dbReference type="HOGENOM" id="CLU_040923_2_1_11"/>
<dbReference type="Gene3D" id="2.40.30.10">
    <property type="entry name" value="Translation factors"/>
    <property type="match status" value="1"/>
</dbReference>
<dbReference type="AlphaFoldDB" id="L1MBH0"/>
<sequence>MSVRNTLYHATVKGMRKLSSARMDLPDVDMKTDLVRARVVNNQELAPQLRRLTLTAPEFTSVTLTGADEYVGLLMPRQGKLTMPDPTIANIRAAVKEIPEETRPYLRWYTIRELRRDTAEVDIDIVTHGDSGPGSIWAAAAEPGSDVGVRFIGASHYPHQGPQLYVADPTAMPALRAILGDMDADTRSKTHVICVSHSDDLLEPGDLPDVASFTRIDAAPATAPGALTDVFASPPCDVDSLTYAWLCGESSIATTARRLLVKQGMDKKKIFFSGYWKLGVERA</sequence>